<dbReference type="EMBL" id="JBDODL010000006">
    <property type="protein sequence ID" value="MES1918020.1"/>
    <property type="molecule type" value="Genomic_DNA"/>
</dbReference>
<organism evidence="2 3">
    <name type="scientific">Bonamia ostreae</name>
    <dbReference type="NCBI Taxonomy" id="126728"/>
    <lineage>
        <taxon>Eukaryota</taxon>
        <taxon>Sar</taxon>
        <taxon>Rhizaria</taxon>
        <taxon>Endomyxa</taxon>
        <taxon>Ascetosporea</taxon>
        <taxon>Haplosporida</taxon>
        <taxon>Bonamia</taxon>
    </lineage>
</organism>
<feature type="chain" id="PRO_5045767723" evidence="1">
    <location>
        <begin position="19"/>
        <end position="61"/>
    </location>
</feature>
<evidence type="ECO:0000313" key="3">
    <source>
        <dbReference type="Proteomes" id="UP001439008"/>
    </source>
</evidence>
<keyword evidence="3" id="KW-1185">Reference proteome</keyword>
<protein>
    <submittedName>
        <fullName evidence="2">Uncharacterized protein</fullName>
    </submittedName>
</protein>
<name>A0ABV2AE58_9EUKA</name>
<evidence type="ECO:0000256" key="1">
    <source>
        <dbReference type="SAM" id="SignalP"/>
    </source>
</evidence>
<proteinExistence type="predicted"/>
<dbReference type="Proteomes" id="UP001439008">
    <property type="component" value="Unassembled WGS sequence"/>
</dbReference>
<reference evidence="2 3" key="1">
    <citation type="journal article" date="2024" name="BMC Biol.">
        <title>Comparative genomics of Ascetosporea gives new insight into the evolutionary basis for animal parasitism in Rhizaria.</title>
        <authorList>
            <person name="Hiltunen Thoren M."/>
            <person name="Onut-Brannstrom I."/>
            <person name="Alfjorden A."/>
            <person name="Peckova H."/>
            <person name="Swords F."/>
            <person name="Hooper C."/>
            <person name="Holzer A.S."/>
            <person name="Bass D."/>
            <person name="Burki F."/>
        </authorList>
    </citation>
    <scope>NUCLEOTIDE SEQUENCE [LARGE SCALE GENOMIC DNA]</scope>
    <source>
        <strain evidence="2">20-A016</strain>
    </source>
</reference>
<keyword evidence="1" id="KW-0732">Signal</keyword>
<sequence length="61" mass="6922">MFFIFKCLLCVAASDGCGEFKEEGYRILFCDENNPNVCAVGCDEEYYPAGTFLTKRNFAFL</sequence>
<evidence type="ECO:0000313" key="2">
    <source>
        <dbReference type="EMBL" id="MES1918020.1"/>
    </source>
</evidence>
<comment type="caution">
    <text evidence="2">The sequence shown here is derived from an EMBL/GenBank/DDBJ whole genome shotgun (WGS) entry which is preliminary data.</text>
</comment>
<accession>A0ABV2AE58</accession>
<gene>
    <name evidence="2" type="ORF">MHBO_000051</name>
</gene>
<feature type="signal peptide" evidence="1">
    <location>
        <begin position="1"/>
        <end position="18"/>
    </location>
</feature>